<feature type="region of interest" description="Disordered" evidence="1">
    <location>
        <begin position="76"/>
        <end position="149"/>
    </location>
</feature>
<dbReference type="EMBL" id="JBBWWR010000010">
    <property type="protein sequence ID" value="KAK8961194.1"/>
    <property type="molecule type" value="Genomic_DNA"/>
</dbReference>
<reference evidence="2 3" key="1">
    <citation type="journal article" date="2022" name="Nat. Plants">
        <title>Genomes of leafy and leafless Platanthera orchids illuminate the evolution of mycoheterotrophy.</title>
        <authorList>
            <person name="Li M.H."/>
            <person name="Liu K.W."/>
            <person name="Li Z."/>
            <person name="Lu H.C."/>
            <person name="Ye Q.L."/>
            <person name="Zhang D."/>
            <person name="Wang J.Y."/>
            <person name="Li Y.F."/>
            <person name="Zhong Z.M."/>
            <person name="Liu X."/>
            <person name="Yu X."/>
            <person name="Liu D.K."/>
            <person name="Tu X.D."/>
            <person name="Liu B."/>
            <person name="Hao Y."/>
            <person name="Liao X.Y."/>
            <person name="Jiang Y.T."/>
            <person name="Sun W.H."/>
            <person name="Chen J."/>
            <person name="Chen Y.Q."/>
            <person name="Ai Y."/>
            <person name="Zhai J.W."/>
            <person name="Wu S.S."/>
            <person name="Zhou Z."/>
            <person name="Hsiao Y.Y."/>
            <person name="Wu W.L."/>
            <person name="Chen Y.Y."/>
            <person name="Lin Y.F."/>
            <person name="Hsu J.L."/>
            <person name="Li C.Y."/>
            <person name="Wang Z.W."/>
            <person name="Zhao X."/>
            <person name="Zhong W.Y."/>
            <person name="Ma X.K."/>
            <person name="Ma L."/>
            <person name="Huang J."/>
            <person name="Chen G.Z."/>
            <person name="Huang M.Z."/>
            <person name="Huang L."/>
            <person name="Peng D.H."/>
            <person name="Luo Y.B."/>
            <person name="Zou S.Q."/>
            <person name="Chen S.P."/>
            <person name="Lan S."/>
            <person name="Tsai W.C."/>
            <person name="Van de Peer Y."/>
            <person name="Liu Z.J."/>
        </authorList>
    </citation>
    <scope>NUCLEOTIDE SEQUENCE [LARGE SCALE GENOMIC DNA]</scope>
    <source>
        <strain evidence="2">Lor288</strain>
    </source>
</reference>
<feature type="compositionally biased region" description="Polar residues" evidence="1">
    <location>
        <begin position="140"/>
        <end position="149"/>
    </location>
</feature>
<proteinExistence type="predicted"/>
<evidence type="ECO:0000313" key="2">
    <source>
        <dbReference type="EMBL" id="KAK8961194.1"/>
    </source>
</evidence>
<accession>A0ABR2MBU9</accession>
<evidence type="ECO:0000313" key="3">
    <source>
        <dbReference type="Proteomes" id="UP001412067"/>
    </source>
</evidence>
<evidence type="ECO:0000256" key="1">
    <source>
        <dbReference type="SAM" id="MobiDB-lite"/>
    </source>
</evidence>
<dbReference type="Proteomes" id="UP001412067">
    <property type="component" value="Unassembled WGS sequence"/>
</dbReference>
<organism evidence="2 3">
    <name type="scientific">Platanthera guangdongensis</name>
    <dbReference type="NCBI Taxonomy" id="2320717"/>
    <lineage>
        <taxon>Eukaryota</taxon>
        <taxon>Viridiplantae</taxon>
        <taxon>Streptophyta</taxon>
        <taxon>Embryophyta</taxon>
        <taxon>Tracheophyta</taxon>
        <taxon>Spermatophyta</taxon>
        <taxon>Magnoliopsida</taxon>
        <taxon>Liliopsida</taxon>
        <taxon>Asparagales</taxon>
        <taxon>Orchidaceae</taxon>
        <taxon>Orchidoideae</taxon>
        <taxon>Orchideae</taxon>
        <taxon>Orchidinae</taxon>
        <taxon>Platanthera</taxon>
    </lineage>
</organism>
<name>A0ABR2MBU9_9ASPA</name>
<feature type="compositionally biased region" description="Polar residues" evidence="1">
    <location>
        <begin position="76"/>
        <end position="85"/>
    </location>
</feature>
<feature type="region of interest" description="Disordered" evidence="1">
    <location>
        <begin position="1"/>
        <end position="28"/>
    </location>
</feature>
<sequence length="149" mass="16077">MEGVVGDSSTSNVSANLGVPNPSRYPPAASSLEEIQCPSFSSIRGGVFPEWCTASSLLRNRKTSRRNLRGRINLSLQHDVSSSQPHFVGGSNRLSTEHFPGGPSSVLNQPHLLPVSVLPHHPHHYPSSSKVQPSAEKNETNCCSRGNKQ</sequence>
<keyword evidence="3" id="KW-1185">Reference proteome</keyword>
<gene>
    <name evidence="2" type="ORF">KSP40_PGU000605</name>
</gene>
<feature type="compositionally biased region" description="Low complexity" evidence="1">
    <location>
        <begin position="110"/>
        <end position="129"/>
    </location>
</feature>
<comment type="caution">
    <text evidence="2">The sequence shown here is derived from an EMBL/GenBank/DDBJ whole genome shotgun (WGS) entry which is preliminary data.</text>
</comment>
<protein>
    <submittedName>
        <fullName evidence="2">Uncharacterized protein</fullName>
    </submittedName>
</protein>